<sequence>MKAAKNWNEDPAPLLRAGAGYELHGSDASATPGFAGTKTAGEAALAANATEVGNLQEKLFANSLYDDSRSILLVLQGMDSAGKGGIVKHVVGSVDPQGVMHASFKKPTPEELKHDFLWRIRKHVPTPGQIGVFDRSHYEDVLAGKVLNLAPADVIEERYRQINEFESELMAHGTTVVKVMLNISADEQKGRLAERLDRPDKYWKFNPDDIDSRELWNQYQDAYQAVFDKTSTTTAPWYVIPANRKWYARLAVQRLMMDALRNLNQDWPAATFDVEEQRARLDLT</sequence>
<evidence type="ECO:0000313" key="5">
    <source>
        <dbReference type="Proteomes" id="UP000598775"/>
    </source>
</evidence>
<dbReference type="InterPro" id="IPR016898">
    <property type="entry name" value="Polyphosphate_phosphotransfera"/>
</dbReference>
<dbReference type="AlphaFoldDB" id="A0A917ETU2"/>
<dbReference type="SUPFAM" id="SSF52540">
    <property type="entry name" value="P-loop containing nucleoside triphosphate hydrolases"/>
    <property type="match status" value="1"/>
</dbReference>
<dbReference type="GO" id="GO:0006797">
    <property type="term" value="P:polyphosphate metabolic process"/>
    <property type="evidence" value="ECO:0007669"/>
    <property type="project" value="InterPro"/>
</dbReference>
<feature type="domain" description="Polyphosphate kinase-2-related" evidence="3">
    <location>
        <begin position="39"/>
        <end position="263"/>
    </location>
</feature>
<dbReference type="GO" id="GO:0008976">
    <property type="term" value="F:polyphosphate kinase activity"/>
    <property type="evidence" value="ECO:0007669"/>
    <property type="project" value="InterPro"/>
</dbReference>
<dbReference type="PIRSF" id="PIRSF028756">
    <property type="entry name" value="PPK2_prd"/>
    <property type="match status" value="1"/>
</dbReference>
<name>A0A917ETU2_9MICO</name>
<keyword evidence="5" id="KW-1185">Reference proteome</keyword>
<dbReference type="EMBL" id="BMGP01000001">
    <property type="protein sequence ID" value="GGF11215.1"/>
    <property type="molecule type" value="Genomic_DNA"/>
</dbReference>
<dbReference type="InterPro" id="IPR022300">
    <property type="entry name" value="PPK2-rel_1"/>
</dbReference>
<accession>A0A917ETU2</accession>
<dbReference type="InterPro" id="IPR027417">
    <property type="entry name" value="P-loop_NTPase"/>
</dbReference>
<dbReference type="InterPro" id="IPR022488">
    <property type="entry name" value="PPK2-related"/>
</dbReference>
<dbReference type="Proteomes" id="UP000598775">
    <property type="component" value="Unassembled WGS sequence"/>
</dbReference>
<proteinExistence type="predicted"/>
<organism evidence="4 5">
    <name type="scientific">Subtercola lobariae</name>
    <dbReference type="NCBI Taxonomy" id="1588641"/>
    <lineage>
        <taxon>Bacteria</taxon>
        <taxon>Bacillati</taxon>
        <taxon>Actinomycetota</taxon>
        <taxon>Actinomycetes</taxon>
        <taxon>Micrococcales</taxon>
        <taxon>Microbacteriaceae</taxon>
        <taxon>Subtercola</taxon>
    </lineage>
</organism>
<protein>
    <recommendedName>
        <fullName evidence="3">Polyphosphate kinase-2-related domain-containing protein</fullName>
    </recommendedName>
</protein>
<evidence type="ECO:0000256" key="1">
    <source>
        <dbReference type="ARBA" id="ARBA00022679"/>
    </source>
</evidence>
<dbReference type="PANTHER" id="PTHR34383">
    <property type="entry name" value="POLYPHOSPHATE:AMP PHOSPHOTRANSFERASE-RELATED"/>
    <property type="match status" value="1"/>
</dbReference>
<dbReference type="PANTHER" id="PTHR34383:SF3">
    <property type="entry name" value="POLYPHOSPHATE:AMP PHOSPHOTRANSFERASE"/>
    <property type="match status" value="1"/>
</dbReference>
<keyword evidence="2" id="KW-0418">Kinase</keyword>
<gene>
    <name evidence="4" type="ORF">GCM10011399_01270</name>
</gene>
<comment type="caution">
    <text evidence="4">The sequence shown here is derived from an EMBL/GenBank/DDBJ whole genome shotgun (WGS) entry which is preliminary data.</text>
</comment>
<dbReference type="RefSeq" id="WP_188672118.1">
    <property type="nucleotide sequence ID" value="NZ_BMGP01000001.1"/>
</dbReference>
<evidence type="ECO:0000313" key="4">
    <source>
        <dbReference type="EMBL" id="GGF11215.1"/>
    </source>
</evidence>
<evidence type="ECO:0000256" key="2">
    <source>
        <dbReference type="ARBA" id="ARBA00022777"/>
    </source>
</evidence>
<dbReference type="NCBIfam" id="TIGR03709">
    <property type="entry name" value="PPK2_rel_1"/>
    <property type="match status" value="1"/>
</dbReference>
<evidence type="ECO:0000259" key="3">
    <source>
        <dbReference type="Pfam" id="PF03976"/>
    </source>
</evidence>
<keyword evidence="1" id="KW-0808">Transferase</keyword>
<dbReference type="Gene3D" id="3.40.50.300">
    <property type="entry name" value="P-loop containing nucleotide triphosphate hydrolases"/>
    <property type="match status" value="1"/>
</dbReference>
<dbReference type="Pfam" id="PF03976">
    <property type="entry name" value="PPK2"/>
    <property type="match status" value="1"/>
</dbReference>
<reference evidence="4 5" key="1">
    <citation type="journal article" date="2014" name="Int. J. Syst. Evol. Microbiol.">
        <title>Complete genome sequence of Corynebacterium casei LMG S-19264T (=DSM 44701T), isolated from a smear-ripened cheese.</title>
        <authorList>
            <consortium name="US DOE Joint Genome Institute (JGI-PGF)"/>
            <person name="Walter F."/>
            <person name="Albersmeier A."/>
            <person name="Kalinowski J."/>
            <person name="Ruckert C."/>
        </authorList>
    </citation>
    <scope>NUCLEOTIDE SEQUENCE [LARGE SCALE GENOMIC DNA]</scope>
    <source>
        <strain evidence="4 5">CGMCC 1.12976</strain>
    </source>
</reference>